<dbReference type="RefSeq" id="WP_192282944.1">
    <property type="nucleotide sequence ID" value="NZ_JBHSTT010000010.1"/>
</dbReference>
<organism evidence="2 3">
    <name type="scientific">Methylorubrum zatmanii</name>
    <dbReference type="NCBI Taxonomy" id="29429"/>
    <lineage>
        <taxon>Bacteria</taxon>
        <taxon>Pseudomonadati</taxon>
        <taxon>Pseudomonadota</taxon>
        <taxon>Alphaproteobacteria</taxon>
        <taxon>Hyphomicrobiales</taxon>
        <taxon>Methylobacteriaceae</taxon>
        <taxon>Methylorubrum</taxon>
    </lineage>
</organism>
<feature type="domain" description="Arc-like DNA binding" evidence="1">
    <location>
        <begin position="7"/>
        <end position="48"/>
    </location>
</feature>
<dbReference type="InterPro" id="IPR013321">
    <property type="entry name" value="Arc_rbn_hlx_hlx"/>
</dbReference>
<name>A0ABW1WM66_9HYPH</name>
<dbReference type="InterPro" id="IPR010985">
    <property type="entry name" value="Ribbon_hlx_hlx"/>
</dbReference>
<dbReference type="Proteomes" id="UP001596237">
    <property type="component" value="Unassembled WGS sequence"/>
</dbReference>
<dbReference type="GO" id="GO:0003677">
    <property type="term" value="F:DNA binding"/>
    <property type="evidence" value="ECO:0007669"/>
    <property type="project" value="UniProtKB-KW"/>
</dbReference>
<evidence type="ECO:0000313" key="2">
    <source>
        <dbReference type="EMBL" id="MFC6388354.1"/>
    </source>
</evidence>
<reference evidence="3" key="1">
    <citation type="journal article" date="2019" name="Int. J. Syst. Evol. Microbiol.">
        <title>The Global Catalogue of Microorganisms (GCM) 10K type strain sequencing project: providing services to taxonomists for standard genome sequencing and annotation.</title>
        <authorList>
            <consortium name="The Broad Institute Genomics Platform"/>
            <consortium name="The Broad Institute Genome Sequencing Center for Infectious Disease"/>
            <person name="Wu L."/>
            <person name="Ma J."/>
        </authorList>
    </citation>
    <scope>NUCLEOTIDE SEQUENCE [LARGE SCALE GENOMIC DNA]</scope>
    <source>
        <strain evidence="3">CCUG 36916</strain>
    </source>
</reference>
<comment type="caution">
    <text evidence="2">The sequence shown here is derived from an EMBL/GenBank/DDBJ whole genome shotgun (WGS) entry which is preliminary data.</text>
</comment>
<dbReference type="Pfam" id="PF03869">
    <property type="entry name" value="Arc"/>
    <property type="match status" value="1"/>
</dbReference>
<keyword evidence="2" id="KW-0238">DNA-binding</keyword>
<dbReference type="EMBL" id="JBHSTT010000010">
    <property type="protein sequence ID" value="MFC6388354.1"/>
    <property type="molecule type" value="Genomic_DNA"/>
</dbReference>
<accession>A0ABW1WM66</accession>
<keyword evidence="3" id="KW-1185">Reference proteome</keyword>
<evidence type="ECO:0000313" key="3">
    <source>
        <dbReference type="Proteomes" id="UP001596237"/>
    </source>
</evidence>
<sequence>MSADTPAKDQDKFVLRLPDGMRDRLKVEAEANKRSMNAEIVARLDATLVTKTYHIASGERVLDMVNNIDPAALTKEEWNAQFSRFADTARNLAAVMEKIVEKVGLHPEEKDETKLETPKSD</sequence>
<evidence type="ECO:0000259" key="1">
    <source>
        <dbReference type="Pfam" id="PF03869"/>
    </source>
</evidence>
<protein>
    <submittedName>
        <fullName evidence="2">Arc family DNA-binding protein</fullName>
    </submittedName>
</protein>
<dbReference type="InterPro" id="IPR005569">
    <property type="entry name" value="Arc_DNA-bd_dom"/>
</dbReference>
<dbReference type="Gene3D" id="1.10.1220.10">
    <property type="entry name" value="Met repressor-like"/>
    <property type="match status" value="1"/>
</dbReference>
<gene>
    <name evidence="2" type="ORF">ACFQDP_03125</name>
</gene>
<proteinExistence type="predicted"/>
<dbReference type="SUPFAM" id="SSF47598">
    <property type="entry name" value="Ribbon-helix-helix"/>
    <property type="match status" value="1"/>
</dbReference>